<accession>A0ABR0TRN9</accession>
<comment type="caution">
    <text evidence="1">The sequence shown here is derived from an EMBL/GenBank/DDBJ whole genome shotgun (WGS) entry which is preliminary data.</text>
</comment>
<keyword evidence="2" id="KW-1185">Reference proteome</keyword>
<organism evidence="1 2">
    <name type="scientific">Aureobasidium pullulans</name>
    <name type="common">Black yeast</name>
    <name type="synonym">Pullularia pullulans</name>
    <dbReference type="NCBI Taxonomy" id="5580"/>
    <lineage>
        <taxon>Eukaryota</taxon>
        <taxon>Fungi</taxon>
        <taxon>Dikarya</taxon>
        <taxon>Ascomycota</taxon>
        <taxon>Pezizomycotina</taxon>
        <taxon>Dothideomycetes</taxon>
        <taxon>Dothideomycetidae</taxon>
        <taxon>Dothideales</taxon>
        <taxon>Saccotheciaceae</taxon>
        <taxon>Aureobasidium</taxon>
    </lineage>
</organism>
<sequence>MRPTSNDVEAIRRVIGPVKTRSRIGGQFEAALLFFLPKSNIRFEQGALLIGWVHEDDGSKLELWFKLAARDKGGLYLLPAGSSWSRYYPGGDICDEWHPDILNIVGWDHNANRLLQYAYLRSCVKILEATVPPPSIEDSRPSNNNSAHTNSNMVYLTGLDDGVGIKSEEIPTAVEDTQLLDASVVEKFQAFREKLENKQVDELKQSLEKRSQLPSWILDLAKEVLRKKMLQELELAESLLL</sequence>
<dbReference type="Proteomes" id="UP001341245">
    <property type="component" value="Unassembled WGS sequence"/>
</dbReference>
<proteinExistence type="predicted"/>
<evidence type="ECO:0000313" key="1">
    <source>
        <dbReference type="EMBL" id="KAK6006530.1"/>
    </source>
</evidence>
<protein>
    <submittedName>
        <fullName evidence="1">Uncharacterized protein</fullName>
    </submittedName>
</protein>
<gene>
    <name evidence="1" type="ORF">QM012_006940</name>
</gene>
<reference evidence="1 2" key="1">
    <citation type="submission" date="2023-11" db="EMBL/GenBank/DDBJ databases">
        <title>Draft genome sequence and annotation of the polyextremotolerant black yeast-like fungus Aureobasidium pullulans NRRL 62042.</title>
        <authorList>
            <person name="Dielentheis-Frenken M.R.E."/>
            <person name="Wibberg D."/>
            <person name="Blank L.M."/>
            <person name="Tiso T."/>
        </authorList>
    </citation>
    <scope>NUCLEOTIDE SEQUENCE [LARGE SCALE GENOMIC DNA]</scope>
    <source>
        <strain evidence="1 2">NRRL 62042</strain>
    </source>
</reference>
<name>A0ABR0TRN9_AURPU</name>
<evidence type="ECO:0000313" key="2">
    <source>
        <dbReference type="Proteomes" id="UP001341245"/>
    </source>
</evidence>
<dbReference type="EMBL" id="JASGXD010000004">
    <property type="protein sequence ID" value="KAK6006530.1"/>
    <property type="molecule type" value="Genomic_DNA"/>
</dbReference>